<dbReference type="Proteomes" id="UP000006233">
    <property type="component" value="Unassembled WGS sequence"/>
</dbReference>
<dbReference type="HOGENOM" id="CLU_3218125_0_0_0"/>
<name>C9MXU1_9FUSO</name>
<dbReference type="AlphaFoldDB" id="C9MXU1"/>
<protein>
    <submittedName>
        <fullName evidence="1">Uncharacterized protein</fullName>
    </submittedName>
</protein>
<dbReference type="RefSeq" id="WP_006804675.1">
    <property type="nucleotide sequence ID" value="NZ_GG700632.1"/>
</dbReference>
<proteinExistence type="predicted"/>
<sequence>MAKRTDMGKKFVKRSGKGFDQIKDLKISNDALLILKKIIIVKNR</sequence>
<organism evidence="1 2">
    <name type="scientific">Leptotrichia hofstadii F0254</name>
    <dbReference type="NCBI Taxonomy" id="634994"/>
    <lineage>
        <taxon>Bacteria</taxon>
        <taxon>Fusobacteriati</taxon>
        <taxon>Fusobacteriota</taxon>
        <taxon>Fusobacteriia</taxon>
        <taxon>Fusobacteriales</taxon>
        <taxon>Leptotrichiaceae</taxon>
        <taxon>Leptotrichia</taxon>
    </lineage>
</organism>
<evidence type="ECO:0000313" key="1">
    <source>
        <dbReference type="EMBL" id="EEX74700.1"/>
    </source>
</evidence>
<reference evidence="1 2" key="1">
    <citation type="submission" date="2009-09" db="EMBL/GenBank/DDBJ databases">
        <authorList>
            <person name="Weinstock G."/>
            <person name="Sodergren E."/>
            <person name="Clifton S."/>
            <person name="Fulton L."/>
            <person name="Fulton B."/>
            <person name="Courtney L."/>
            <person name="Fronick C."/>
            <person name="Harrison M."/>
            <person name="Strong C."/>
            <person name="Farmer C."/>
            <person name="Delahaunty K."/>
            <person name="Markovic C."/>
            <person name="Hall O."/>
            <person name="Minx P."/>
            <person name="Tomlinson C."/>
            <person name="Mitreva M."/>
            <person name="Nelson J."/>
            <person name="Hou S."/>
            <person name="Wollam A."/>
            <person name="Pepin K.H."/>
            <person name="Johnson M."/>
            <person name="Bhonagiri V."/>
            <person name="Nash W.E."/>
            <person name="Warren W."/>
            <person name="Chinwalla A."/>
            <person name="Mardis E.R."/>
            <person name="Wilson R.K."/>
        </authorList>
    </citation>
    <scope>NUCLEOTIDE SEQUENCE [LARGE SCALE GENOMIC DNA]</scope>
    <source>
        <strain evidence="1 2">F0254</strain>
    </source>
</reference>
<comment type="caution">
    <text evidence="1">The sequence shown here is derived from an EMBL/GenBank/DDBJ whole genome shotgun (WGS) entry which is preliminary data.</text>
</comment>
<accession>C9MXU1</accession>
<gene>
    <name evidence="1" type="ORF">GCWU000323_01339</name>
</gene>
<dbReference type="STRING" id="634994.GCWU000323_01339"/>
<evidence type="ECO:0000313" key="2">
    <source>
        <dbReference type="Proteomes" id="UP000006233"/>
    </source>
</evidence>
<dbReference type="EMBL" id="ACVB02000009">
    <property type="protein sequence ID" value="EEX74700.1"/>
    <property type="molecule type" value="Genomic_DNA"/>
</dbReference>